<dbReference type="AlphaFoldDB" id="A0A5C7FFB1"/>
<reference evidence="1 2" key="1">
    <citation type="submission" date="2019-08" db="EMBL/GenBank/DDBJ databases">
        <title>Lewinella sp. strain SSH13 Genome sequencing and assembly.</title>
        <authorList>
            <person name="Kim I."/>
        </authorList>
    </citation>
    <scope>NUCLEOTIDE SEQUENCE [LARGE SCALE GENOMIC DNA]</scope>
    <source>
        <strain evidence="1 2">SSH13</strain>
    </source>
</reference>
<organism evidence="1 2">
    <name type="scientific">Neolewinella aurantiaca</name>
    <dbReference type="NCBI Taxonomy" id="2602767"/>
    <lineage>
        <taxon>Bacteria</taxon>
        <taxon>Pseudomonadati</taxon>
        <taxon>Bacteroidota</taxon>
        <taxon>Saprospiria</taxon>
        <taxon>Saprospirales</taxon>
        <taxon>Lewinellaceae</taxon>
        <taxon>Neolewinella</taxon>
    </lineage>
</organism>
<evidence type="ECO:0000313" key="1">
    <source>
        <dbReference type="EMBL" id="TXF84373.1"/>
    </source>
</evidence>
<evidence type="ECO:0000313" key="2">
    <source>
        <dbReference type="Proteomes" id="UP000321907"/>
    </source>
</evidence>
<sequence length="249" mass="28100">MVFSIAPKVILVIIFSLTSASCSEDQLAELGTLERNLLLTWIALERNDEDRVAAYNEDAQKAWTAIRGQYRDAHLSKPLLQSAGRVDLWMLNLRNAVEYKQPGRALMAVNLMQNELTVLRPQLGLNHPADQLYEFYHQWQDIVEASNDPMLCLLEWNEFEHEFAAANATWRTYLKSRPRFMDNTFPGLGKSASQSESSAVALTQGLDAFASLLKEGNHTLVAAPSRAINEMFFDYLAVITDYQSAQKAI</sequence>
<dbReference type="OrthoDB" id="1492245at2"/>
<keyword evidence="2" id="KW-1185">Reference proteome</keyword>
<dbReference type="EMBL" id="VOXD01000053">
    <property type="protein sequence ID" value="TXF84373.1"/>
    <property type="molecule type" value="Genomic_DNA"/>
</dbReference>
<gene>
    <name evidence="1" type="ORF">FUA23_21175</name>
</gene>
<proteinExistence type="predicted"/>
<accession>A0A5C7FFB1</accession>
<dbReference type="Proteomes" id="UP000321907">
    <property type="component" value="Unassembled WGS sequence"/>
</dbReference>
<name>A0A5C7FFB1_9BACT</name>
<comment type="caution">
    <text evidence="1">The sequence shown here is derived from an EMBL/GenBank/DDBJ whole genome shotgun (WGS) entry which is preliminary data.</text>
</comment>
<dbReference type="RefSeq" id="WP_147932781.1">
    <property type="nucleotide sequence ID" value="NZ_VOXD01000053.1"/>
</dbReference>
<protein>
    <submittedName>
        <fullName evidence="1">Uncharacterized protein</fullName>
    </submittedName>
</protein>